<dbReference type="Proteomes" id="UP000020467">
    <property type="component" value="Unassembled WGS sequence"/>
</dbReference>
<protein>
    <submittedName>
        <fullName evidence="1">Uncharacterized protein</fullName>
    </submittedName>
</protein>
<proteinExistence type="predicted"/>
<accession>A0A010RRN1</accession>
<dbReference type="eggNOG" id="ENOG502RG7P">
    <property type="taxonomic scope" value="Eukaryota"/>
</dbReference>
<sequence length="694" mass="79664">MPPSRPTVRCCRAVQQQLQAQPDNVWITDGLLACAFERYCHVSRLTRRKSSSVPGPLENRRRLGKRRMAEMHMDGHSTLPPWAIEFPVDLSQWKWQPPTLRTSKEQRDDLQSQQSQSLLSRVYRWSVSEQQMKEEEVDRNGIENTPASTFDDRLSQARAAVAASTRNSIDSKYYDFIEGLQKELKLGALDPRAVDSAVSNFPESLTGTSADGETVSTAIELFLSAVVNGIASSKVLGPPEFDASFWNLLLNRTSQLRANDATILLFQATLDAVPHPYLNDVHEGIIAAVQTLAVSQSTGRRRAADIGVALRELSPDNHGALLEGIETAVYQGSAVFEGEARQKLHFLWLQVLAHMPRVDSAYLFDACVRSKYFDRELPWHDDRDLSQLVLQQWTSRGYLGDHEAVAAFWDRESSRHASSSLAALVAGICEIEQDKPKHLRREHVWLIKNLMKLLSRFGRQDQLVISMQRFAETRDSIPVMPFMRVASASHDYKTALRLRSILLSHEKKLESRIESRWHWTAWVPYIKSMIRDESVTSRDIWWAVHCGDGKMKRYAAKRHELWIRRKALMENMTVWFASATSRSERSTFRDMSRCISWLRNNKVPLSDRSMAAIAKVATRELKRGEFGRTQRLLWLLDVIEQSKGPEQRALVARVLQRWRQSNSELERKRCREAERVPDAERIREAIRAPERSKW</sequence>
<dbReference type="EMBL" id="JARH01000261">
    <property type="protein sequence ID" value="EXF83136.1"/>
    <property type="molecule type" value="Genomic_DNA"/>
</dbReference>
<organism evidence="1 2">
    <name type="scientific">Colletotrichum fioriniae PJ7</name>
    <dbReference type="NCBI Taxonomy" id="1445577"/>
    <lineage>
        <taxon>Eukaryota</taxon>
        <taxon>Fungi</taxon>
        <taxon>Dikarya</taxon>
        <taxon>Ascomycota</taxon>
        <taxon>Pezizomycotina</taxon>
        <taxon>Sordariomycetes</taxon>
        <taxon>Hypocreomycetidae</taxon>
        <taxon>Glomerellales</taxon>
        <taxon>Glomerellaceae</taxon>
        <taxon>Colletotrichum</taxon>
        <taxon>Colletotrichum acutatum species complex</taxon>
    </lineage>
</organism>
<dbReference type="KEGG" id="cfj:CFIO01_01362"/>
<evidence type="ECO:0000313" key="1">
    <source>
        <dbReference type="EMBL" id="EXF83136.1"/>
    </source>
</evidence>
<gene>
    <name evidence="1" type="ORF">CFIO01_01362</name>
</gene>
<name>A0A010RRN1_9PEZI</name>
<reference evidence="1 2" key="1">
    <citation type="submission" date="2014-02" db="EMBL/GenBank/DDBJ databases">
        <title>The genome sequence of Colletotrichum fioriniae PJ7.</title>
        <authorList>
            <person name="Baroncelli R."/>
            <person name="Thon M.R."/>
        </authorList>
    </citation>
    <scope>NUCLEOTIDE SEQUENCE [LARGE SCALE GENOMIC DNA]</scope>
    <source>
        <strain evidence="1 2">PJ7</strain>
    </source>
</reference>
<evidence type="ECO:0000313" key="2">
    <source>
        <dbReference type="Proteomes" id="UP000020467"/>
    </source>
</evidence>
<comment type="caution">
    <text evidence="1">The sequence shown here is derived from an EMBL/GenBank/DDBJ whole genome shotgun (WGS) entry which is preliminary data.</text>
</comment>
<dbReference type="AlphaFoldDB" id="A0A010RRN1"/>
<dbReference type="OrthoDB" id="5428038at2759"/>
<dbReference type="HOGENOM" id="CLU_017045_0_0_1"/>
<keyword evidence="2" id="KW-1185">Reference proteome</keyword>